<dbReference type="EMBL" id="MN234190">
    <property type="protein sequence ID" value="QFG10623.1"/>
    <property type="molecule type" value="Genomic_DNA"/>
</dbReference>
<feature type="region of interest" description="Disordered" evidence="1">
    <location>
        <begin position="1"/>
        <end position="24"/>
    </location>
</feature>
<organism evidence="2 3">
    <name type="scientific">Gordonia phage Gibbin</name>
    <dbReference type="NCBI Taxonomy" id="2599843"/>
    <lineage>
        <taxon>Viruses</taxon>
        <taxon>Duplodnaviria</taxon>
        <taxon>Heunggongvirae</taxon>
        <taxon>Uroviricota</taxon>
        <taxon>Caudoviricetes</taxon>
        <taxon>Dovevirinae</taxon>
        <taxon>Lambovirus</taxon>
        <taxon>Lambovirus gibbin</taxon>
    </lineage>
</organism>
<protein>
    <submittedName>
        <fullName evidence="2">Uncharacterized protein</fullName>
    </submittedName>
</protein>
<name>A0A5J6TI08_9CAUD</name>
<dbReference type="KEGG" id="vg:55623064"/>
<proteinExistence type="predicted"/>
<gene>
    <name evidence="2" type="primary">89</name>
    <name evidence="2" type="ORF">PBI_GIBBIN_89</name>
</gene>
<dbReference type="RefSeq" id="YP_009852442.1">
    <property type="nucleotide sequence ID" value="NC_048812.1"/>
</dbReference>
<reference evidence="2 3" key="1">
    <citation type="submission" date="2019-07" db="EMBL/GenBank/DDBJ databases">
        <authorList>
            <person name="Lauer M.J."/>
            <person name="Stoner T.H."/>
            <person name="Garlena R.A."/>
            <person name="Russell D.A."/>
            <person name="Pope W.H."/>
            <person name="Jacobs-Sera D."/>
            <person name="Hatfull G.F."/>
        </authorList>
    </citation>
    <scope>NUCLEOTIDE SEQUENCE [LARGE SCALE GENOMIC DNA]</scope>
</reference>
<dbReference type="GeneID" id="55623064"/>
<keyword evidence="3" id="KW-1185">Reference proteome</keyword>
<evidence type="ECO:0000313" key="2">
    <source>
        <dbReference type="EMBL" id="QFG10623.1"/>
    </source>
</evidence>
<evidence type="ECO:0000256" key="1">
    <source>
        <dbReference type="SAM" id="MobiDB-lite"/>
    </source>
</evidence>
<feature type="compositionally biased region" description="Basic and acidic residues" evidence="1">
    <location>
        <begin position="11"/>
        <end position="24"/>
    </location>
</feature>
<evidence type="ECO:0000313" key="3">
    <source>
        <dbReference type="Proteomes" id="UP000326764"/>
    </source>
</evidence>
<dbReference type="Proteomes" id="UP000326764">
    <property type="component" value="Segment"/>
</dbReference>
<accession>A0A5J6TI08</accession>
<sequence length="89" mass="9991">MYLPKSIPFPDNKRAPRGEGEAKKPLKVWMSPEMEQIVNQWSHDLNCPPGVIGRWLMSIGADRIKSELERELGESMAAQTLASANRLVS</sequence>